<dbReference type="InterPro" id="IPR001460">
    <property type="entry name" value="PCN-bd_Tpept"/>
</dbReference>
<keyword evidence="4" id="KW-0131">Cell cycle</keyword>
<comment type="subcellular location">
    <subcellularLocation>
        <location evidence="1">Membrane</location>
    </subcellularLocation>
</comment>
<feature type="domain" description="Penicillin-binding protein transpeptidase" evidence="3">
    <location>
        <begin position="272"/>
        <end position="579"/>
    </location>
</feature>
<reference evidence="4 5" key="1">
    <citation type="submission" date="2020-08" db="EMBL/GenBank/DDBJ databases">
        <title>Sequencing the genomes of 1000 actinobacteria strains.</title>
        <authorList>
            <person name="Klenk H.-P."/>
        </authorList>
    </citation>
    <scope>NUCLEOTIDE SEQUENCE [LARGE SCALE GENOMIC DNA]</scope>
    <source>
        <strain evidence="4 5">DSM 12511</strain>
    </source>
</reference>
<sequence>MTARSVRSARSPRRRTVVALAVVLAVLAGFIVRLVDIQVVNADDHIADSVANALGSSRTLYGTRGSIVDEEGETLAGSILLYDGVLDPLNISGYEEDGGFLRDDGGDEPVRVSWEQASAEMAEITGQDPADIRQAVADALADDPESQFAYLERRLTTEQYRDLVAIGAPYLTFDQHPSRTYPDGAVGGNLVGFMGSEGALAGLELTEDACLSATDGTVSYQRGKDGVVIPGTEVTQPAEDGGTLQLTINRDLQWYMQQLIAEQTQAMRADSGAIMVVEVATGKIRAAAEYPTVDPNDVTASEPEDRASRIFTNWFEPGSTFKPLTAATLIDAAGQKPTSTVTVSSTETFANGARVRDAFSHPAYEYTLTGVLIDSSNAGIAKFSERASAQTRYEYLKEFGIGDGSAVGFLGEQSGLIYPADQWDAQTTYNTAFGQGLTTTMPELAGAYTAIANDGVRVPLSLVESCTSADGTVTTPELPEPTRVISEKTSKQVRAMLENVFLQANYADAVEIPGYRVAGKTGTGEKSNGNGGYKVGAYYTTMLGFAPADDPEYLVIVTLDEPTKVKSSAANATAFQRAMTQVLKTYRVMPATTAPEELPKFG</sequence>
<dbReference type="AlphaFoldDB" id="A0A7X0FQ70"/>
<dbReference type="InterPro" id="IPR012338">
    <property type="entry name" value="Beta-lactam/transpept-like"/>
</dbReference>
<protein>
    <submittedName>
        <fullName evidence="4">Cell division protein FtsI (Penicillin-binding protein 3)</fullName>
    </submittedName>
</protein>
<keyword evidence="5" id="KW-1185">Reference proteome</keyword>
<proteinExistence type="predicted"/>
<dbReference type="GO" id="GO:0008658">
    <property type="term" value="F:penicillin binding"/>
    <property type="evidence" value="ECO:0007669"/>
    <property type="project" value="InterPro"/>
</dbReference>
<dbReference type="Proteomes" id="UP000537775">
    <property type="component" value="Unassembled WGS sequence"/>
</dbReference>
<dbReference type="EMBL" id="JACHML010000001">
    <property type="protein sequence ID" value="MBB6391670.1"/>
    <property type="molecule type" value="Genomic_DNA"/>
</dbReference>
<dbReference type="Gene3D" id="3.40.710.10">
    <property type="entry name" value="DD-peptidase/beta-lactamase superfamily"/>
    <property type="match status" value="1"/>
</dbReference>
<dbReference type="InterPro" id="IPR050515">
    <property type="entry name" value="Beta-lactam/transpept"/>
</dbReference>
<accession>A0A7X0FQ70</accession>
<dbReference type="PANTHER" id="PTHR30627">
    <property type="entry name" value="PEPTIDOGLYCAN D,D-TRANSPEPTIDASE"/>
    <property type="match status" value="1"/>
</dbReference>
<evidence type="ECO:0000256" key="1">
    <source>
        <dbReference type="ARBA" id="ARBA00004370"/>
    </source>
</evidence>
<keyword evidence="4" id="KW-0132">Cell division</keyword>
<comment type="caution">
    <text evidence="4">The sequence shown here is derived from an EMBL/GenBank/DDBJ whole genome shotgun (WGS) entry which is preliminary data.</text>
</comment>
<dbReference type="GO" id="GO:0005886">
    <property type="term" value="C:plasma membrane"/>
    <property type="evidence" value="ECO:0007669"/>
    <property type="project" value="TreeGrafter"/>
</dbReference>
<evidence type="ECO:0000259" key="3">
    <source>
        <dbReference type="Pfam" id="PF00905"/>
    </source>
</evidence>
<dbReference type="Pfam" id="PF00905">
    <property type="entry name" value="Transpeptidase"/>
    <property type="match status" value="1"/>
</dbReference>
<dbReference type="PANTHER" id="PTHR30627:SF1">
    <property type="entry name" value="PEPTIDOGLYCAN D,D-TRANSPEPTIDASE FTSI"/>
    <property type="match status" value="1"/>
</dbReference>
<name>A0A7X0FQ70_9MICO</name>
<keyword evidence="2" id="KW-0472">Membrane</keyword>
<gene>
    <name evidence="4" type="ORF">HD594_001983</name>
</gene>
<evidence type="ECO:0000256" key="2">
    <source>
        <dbReference type="ARBA" id="ARBA00023136"/>
    </source>
</evidence>
<dbReference type="RefSeq" id="WP_184750811.1">
    <property type="nucleotide sequence ID" value="NZ_BAAAJR010000006.1"/>
</dbReference>
<dbReference type="GO" id="GO:0051301">
    <property type="term" value="P:cell division"/>
    <property type="evidence" value="ECO:0007669"/>
    <property type="project" value="UniProtKB-KW"/>
</dbReference>
<dbReference type="SUPFAM" id="SSF56601">
    <property type="entry name" value="beta-lactamase/transpeptidase-like"/>
    <property type="match status" value="1"/>
</dbReference>
<dbReference type="Gene3D" id="3.90.1310.10">
    <property type="entry name" value="Penicillin-binding protein 2a (Domain 2)"/>
    <property type="match status" value="1"/>
</dbReference>
<evidence type="ECO:0000313" key="5">
    <source>
        <dbReference type="Proteomes" id="UP000537775"/>
    </source>
</evidence>
<dbReference type="Gene3D" id="3.30.450.330">
    <property type="match status" value="1"/>
</dbReference>
<evidence type="ECO:0000313" key="4">
    <source>
        <dbReference type="EMBL" id="MBB6391670.1"/>
    </source>
</evidence>
<dbReference type="InterPro" id="IPR036138">
    <property type="entry name" value="PBP_dimer_sf"/>
</dbReference>
<dbReference type="GO" id="GO:0071555">
    <property type="term" value="P:cell wall organization"/>
    <property type="evidence" value="ECO:0007669"/>
    <property type="project" value="TreeGrafter"/>
</dbReference>
<dbReference type="SUPFAM" id="SSF56519">
    <property type="entry name" value="Penicillin binding protein dimerisation domain"/>
    <property type="match status" value="1"/>
</dbReference>
<organism evidence="4 5">
    <name type="scientific">Microbacterium thalassium</name>
    <dbReference type="NCBI Taxonomy" id="362649"/>
    <lineage>
        <taxon>Bacteria</taxon>
        <taxon>Bacillati</taxon>
        <taxon>Actinomycetota</taxon>
        <taxon>Actinomycetes</taxon>
        <taxon>Micrococcales</taxon>
        <taxon>Microbacteriaceae</taxon>
        <taxon>Microbacterium</taxon>
    </lineage>
</organism>